<feature type="repeat" description="ANK" evidence="2">
    <location>
        <begin position="433"/>
        <end position="465"/>
    </location>
</feature>
<dbReference type="Pfam" id="PF12796">
    <property type="entry name" value="Ank_2"/>
    <property type="match status" value="2"/>
</dbReference>
<accession>A0AAD6YJV6</accession>
<reference evidence="5" key="1">
    <citation type="submission" date="2023-03" db="EMBL/GenBank/DDBJ databases">
        <title>Massive genome expansion in bonnet fungi (Mycena s.s.) driven by repeated elements and novel gene families across ecological guilds.</title>
        <authorList>
            <consortium name="Lawrence Berkeley National Laboratory"/>
            <person name="Harder C.B."/>
            <person name="Miyauchi S."/>
            <person name="Viragh M."/>
            <person name="Kuo A."/>
            <person name="Thoen E."/>
            <person name="Andreopoulos B."/>
            <person name="Lu D."/>
            <person name="Skrede I."/>
            <person name="Drula E."/>
            <person name="Henrissat B."/>
            <person name="Morin E."/>
            <person name="Kohler A."/>
            <person name="Barry K."/>
            <person name="LaButti K."/>
            <person name="Morin E."/>
            <person name="Salamov A."/>
            <person name="Lipzen A."/>
            <person name="Mereny Z."/>
            <person name="Hegedus B."/>
            <person name="Baldrian P."/>
            <person name="Stursova M."/>
            <person name="Weitz H."/>
            <person name="Taylor A."/>
            <person name="Grigoriev I.V."/>
            <person name="Nagy L.G."/>
            <person name="Martin F."/>
            <person name="Kauserud H."/>
        </authorList>
    </citation>
    <scope>NUCLEOTIDE SEQUENCE</scope>
    <source>
        <strain evidence="5">9144</strain>
    </source>
</reference>
<dbReference type="InterPro" id="IPR054471">
    <property type="entry name" value="GPIID_WHD"/>
</dbReference>
<dbReference type="InterPro" id="IPR002110">
    <property type="entry name" value="Ankyrin_rpt"/>
</dbReference>
<dbReference type="PANTHER" id="PTHR10039">
    <property type="entry name" value="AMELOGENIN"/>
    <property type="match status" value="1"/>
</dbReference>
<dbReference type="Proteomes" id="UP001219525">
    <property type="component" value="Unassembled WGS sequence"/>
</dbReference>
<dbReference type="InterPro" id="IPR056884">
    <property type="entry name" value="NPHP3-like_N"/>
</dbReference>
<feature type="domain" description="GPI inositol-deacylase winged helix" evidence="3">
    <location>
        <begin position="222"/>
        <end position="300"/>
    </location>
</feature>
<sequence length="552" mass="61505">IAYFYFDFSDEKRQLVEIMLRSIILQLSAQSLHRHMDLNQQYRQSRDGQTLPRYEDLLGVLDKLVAGFDHTYIVLDALDECNEADLLVQFISRLRRWTTTPLHLLVTSQPREVLAAPFDGVAYVFLESNTTHSDINLFVSAELRSRTSLKHWVDQTSEIATQIVEKSNGMFRLAACLLIELSRRKTRRNLKKMLADLPGELFEIYDRFLKPIHLDDLLAVESVFRWILFSARPISLSELEDTLAFDVYNQHHPVYSPTIRDGDAKRVCELLEGLVTVTPMDEVVSLAHASVADYLVSRGFAEKHRHYDLGEGRSHTSIAQTCMGYLLHFEHNPLNEETFPNYPLTMYAGKYWIYHLLRCHDRAILLTGSFRFLPRTVLMSRQRAAYTAALRCRSHPATDELGTALQIASALGHSGIVRILLDNGADINAAGGEYGTALQTAAEGCNIDIVHLLLEKGADVHGTGGEYGSALQAASYGGCLGIVRLLLERGADVNAQGGKYGNALHAASARGYTNIVRLLLEKGANVNTGGMDGSALHVASKGGHIQVIQMLL</sequence>
<feature type="non-terminal residue" evidence="5">
    <location>
        <position position="552"/>
    </location>
</feature>
<evidence type="ECO:0000256" key="1">
    <source>
        <dbReference type="ARBA" id="ARBA00022737"/>
    </source>
</evidence>
<feature type="repeat" description="ANK" evidence="2">
    <location>
        <begin position="466"/>
        <end position="498"/>
    </location>
</feature>
<keyword evidence="6" id="KW-1185">Reference proteome</keyword>
<feature type="non-terminal residue" evidence="5">
    <location>
        <position position="1"/>
    </location>
</feature>
<dbReference type="SMART" id="SM00248">
    <property type="entry name" value="ANK"/>
    <property type="match status" value="4"/>
</dbReference>
<feature type="repeat" description="ANK" evidence="2">
    <location>
        <begin position="499"/>
        <end position="531"/>
    </location>
</feature>
<dbReference type="Pfam" id="PF24883">
    <property type="entry name" value="NPHP3_N"/>
    <property type="match status" value="1"/>
</dbReference>
<dbReference type="Gene3D" id="1.25.40.20">
    <property type="entry name" value="Ankyrin repeat-containing domain"/>
    <property type="match status" value="1"/>
</dbReference>
<feature type="repeat" description="ANK" evidence="2">
    <location>
        <begin position="400"/>
        <end position="432"/>
    </location>
</feature>
<evidence type="ECO:0000259" key="3">
    <source>
        <dbReference type="Pfam" id="PF22939"/>
    </source>
</evidence>
<evidence type="ECO:0000259" key="4">
    <source>
        <dbReference type="Pfam" id="PF24883"/>
    </source>
</evidence>
<gene>
    <name evidence="5" type="ORF">GGX14DRAFT_342791</name>
</gene>
<keyword evidence="2" id="KW-0040">ANK repeat</keyword>
<evidence type="ECO:0000313" key="6">
    <source>
        <dbReference type="Proteomes" id="UP001219525"/>
    </source>
</evidence>
<dbReference type="PANTHER" id="PTHR10039:SF16">
    <property type="entry name" value="GPI INOSITOL-DEACYLASE"/>
    <property type="match status" value="1"/>
</dbReference>
<dbReference type="SUPFAM" id="SSF48403">
    <property type="entry name" value="Ankyrin repeat"/>
    <property type="match status" value="1"/>
</dbReference>
<proteinExistence type="predicted"/>
<keyword evidence="1" id="KW-0677">Repeat</keyword>
<dbReference type="PROSITE" id="PS50088">
    <property type="entry name" value="ANK_REPEAT"/>
    <property type="match status" value="5"/>
</dbReference>
<protein>
    <recommendedName>
        <fullName evidence="7">Ankyrin</fullName>
    </recommendedName>
</protein>
<feature type="domain" description="Nephrocystin 3-like N-terminal" evidence="4">
    <location>
        <begin position="1"/>
        <end position="108"/>
    </location>
</feature>
<evidence type="ECO:0008006" key="7">
    <source>
        <dbReference type="Google" id="ProtNLM"/>
    </source>
</evidence>
<name>A0AAD6YJV6_9AGAR</name>
<feature type="repeat" description="ANK" evidence="2">
    <location>
        <begin position="531"/>
        <end position="552"/>
    </location>
</feature>
<dbReference type="PROSITE" id="PS50297">
    <property type="entry name" value="ANK_REP_REGION"/>
    <property type="match status" value="5"/>
</dbReference>
<dbReference type="AlphaFoldDB" id="A0AAD6YJV6"/>
<dbReference type="Pfam" id="PF22939">
    <property type="entry name" value="WHD_GPIID"/>
    <property type="match status" value="1"/>
</dbReference>
<organism evidence="5 6">
    <name type="scientific">Mycena pura</name>
    <dbReference type="NCBI Taxonomy" id="153505"/>
    <lineage>
        <taxon>Eukaryota</taxon>
        <taxon>Fungi</taxon>
        <taxon>Dikarya</taxon>
        <taxon>Basidiomycota</taxon>
        <taxon>Agaricomycotina</taxon>
        <taxon>Agaricomycetes</taxon>
        <taxon>Agaricomycetidae</taxon>
        <taxon>Agaricales</taxon>
        <taxon>Marasmiineae</taxon>
        <taxon>Mycenaceae</taxon>
        <taxon>Mycena</taxon>
    </lineage>
</organism>
<dbReference type="InterPro" id="IPR036770">
    <property type="entry name" value="Ankyrin_rpt-contain_sf"/>
</dbReference>
<dbReference type="EMBL" id="JARJCW010000010">
    <property type="protein sequence ID" value="KAJ7220268.1"/>
    <property type="molecule type" value="Genomic_DNA"/>
</dbReference>
<evidence type="ECO:0000313" key="5">
    <source>
        <dbReference type="EMBL" id="KAJ7220268.1"/>
    </source>
</evidence>
<evidence type="ECO:0000256" key="2">
    <source>
        <dbReference type="PROSITE-ProRule" id="PRU00023"/>
    </source>
</evidence>
<comment type="caution">
    <text evidence="5">The sequence shown here is derived from an EMBL/GenBank/DDBJ whole genome shotgun (WGS) entry which is preliminary data.</text>
</comment>